<keyword evidence="2" id="KW-1185">Reference proteome</keyword>
<accession>A0ABW0W8B9</accession>
<sequence>MTTDGSASERPGPTPAEEGRARAYLYGIAYGFGILFDDWTGRGDGTATTTDAEGATLIYTGDEMHPFDAVIPCTRHRRHRTGVTWPADLNKARDDTAACSAFARATVPPVIRRPAPLWLITRAGADRHKTTS</sequence>
<reference evidence="2" key="1">
    <citation type="journal article" date="2019" name="Int. J. Syst. Evol. Microbiol.">
        <title>The Global Catalogue of Microorganisms (GCM) 10K type strain sequencing project: providing services to taxonomists for standard genome sequencing and annotation.</title>
        <authorList>
            <consortium name="The Broad Institute Genomics Platform"/>
            <consortium name="The Broad Institute Genome Sequencing Center for Infectious Disease"/>
            <person name="Wu L."/>
            <person name="Ma J."/>
        </authorList>
    </citation>
    <scope>NUCLEOTIDE SEQUENCE [LARGE SCALE GENOMIC DNA]</scope>
    <source>
        <strain evidence="2">KCTC 5701</strain>
    </source>
</reference>
<evidence type="ECO:0000313" key="1">
    <source>
        <dbReference type="EMBL" id="MFC5654447.1"/>
    </source>
</evidence>
<proteinExistence type="predicted"/>
<evidence type="ECO:0000313" key="2">
    <source>
        <dbReference type="Proteomes" id="UP001596065"/>
    </source>
</evidence>
<dbReference type="Proteomes" id="UP001596065">
    <property type="component" value="Unassembled WGS sequence"/>
</dbReference>
<name>A0ABW0W8B9_STRNO</name>
<dbReference type="EMBL" id="JBHSOE010000003">
    <property type="protein sequence ID" value="MFC5654447.1"/>
    <property type="molecule type" value="Genomic_DNA"/>
</dbReference>
<gene>
    <name evidence="1" type="ORF">ACFP3J_02935</name>
</gene>
<comment type="caution">
    <text evidence="1">The sequence shown here is derived from an EMBL/GenBank/DDBJ whole genome shotgun (WGS) entry which is preliminary data.</text>
</comment>
<dbReference type="RefSeq" id="WP_344347215.1">
    <property type="nucleotide sequence ID" value="NZ_BAAASM010000009.1"/>
</dbReference>
<organism evidence="1 2">
    <name type="scientific">Streptomyces nogalater</name>
    <dbReference type="NCBI Taxonomy" id="38314"/>
    <lineage>
        <taxon>Bacteria</taxon>
        <taxon>Bacillati</taxon>
        <taxon>Actinomycetota</taxon>
        <taxon>Actinomycetes</taxon>
        <taxon>Kitasatosporales</taxon>
        <taxon>Streptomycetaceae</taxon>
        <taxon>Streptomyces</taxon>
    </lineage>
</organism>
<protein>
    <submittedName>
        <fullName evidence="1">Uncharacterized protein</fullName>
    </submittedName>
</protein>